<dbReference type="Pfam" id="PF05239">
    <property type="entry name" value="PRC"/>
    <property type="match status" value="1"/>
</dbReference>
<dbReference type="SUPFAM" id="SSF50346">
    <property type="entry name" value="PRC-barrel domain"/>
    <property type="match status" value="1"/>
</dbReference>
<evidence type="ECO:0000259" key="1">
    <source>
        <dbReference type="Pfam" id="PF05239"/>
    </source>
</evidence>
<evidence type="ECO:0000313" key="3">
    <source>
        <dbReference type="Proteomes" id="UP000254343"/>
    </source>
</evidence>
<dbReference type="InterPro" id="IPR027275">
    <property type="entry name" value="PRC-brl_dom"/>
</dbReference>
<dbReference type="AlphaFoldDB" id="A0A380W9S2"/>
<organism evidence="2 3">
    <name type="scientific">Afipia felis</name>
    <name type="common">Cat scratch disease bacillus</name>
    <dbReference type="NCBI Taxonomy" id="1035"/>
    <lineage>
        <taxon>Bacteria</taxon>
        <taxon>Pseudomonadati</taxon>
        <taxon>Pseudomonadota</taxon>
        <taxon>Alphaproteobacteria</taxon>
        <taxon>Hyphomicrobiales</taxon>
        <taxon>Nitrobacteraceae</taxon>
        <taxon>Afipia</taxon>
    </lineage>
</organism>
<dbReference type="PANTHER" id="PTHR36505">
    <property type="entry name" value="BLR1072 PROTEIN"/>
    <property type="match status" value="1"/>
</dbReference>
<dbReference type="PANTHER" id="PTHR36505:SF1">
    <property type="entry name" value="BLR1072 PROTEIN"/>
    <property type="match status" value="1"/>
</dbReference>
<accession>A0A380W9S2</accession>
<dbReference type="Proteomes" id="UP000254343">
    <property type="component" value="Unassembled WGS sequence"/>
</dbReference>
<proteinExistence type="predicted"/>
<reference evidence="2 3" key="1">
    <citation type="submission" date="2018-06" db="EMBL/GenBank/DDBJ databases">
        <authorList>
            <consortium name="Pathogen Informatics"/>
            <person name="Doyle S."/>
        </authorList>
    </citation>
    <scope>NUCLEOTIDE SEQUENCE [LARGE SCALE GENOMIC DNA]</scope>
    <source>
        <strain evidence="2 3">NCTC12722</strain>
    </source>
</reference>
<dbReference type="Gene3D" id="2.30.30.240">
    <property type="entry name" value="PRC-barrel domain"/>
    <property type="match status" value="1"/>
</dbReference>
<feature type="domain" description="PRC-barrel" evidence="1">
    <location>
        <begin position="15"/>
        <end position="85"/>
    </location>
</feature>
<dbReference type="InterPro" id="IPR011033">
    <property type="entry name" value="PRC_barrel-like_sf"/>
</dbReference>
<dbReference type="RefSeq" id="WP_002716540.1">
    <property type="nucleotide sequence ID" value="NZ_UFSI01000001.1"/>
</dbReference>
<dbReference type="EMBL" id="UIGB01000001">
    <property type="protein sequence ID" value="SUU85714.1"/>
    <property type="molecule type" value="Genomic_DNA"/>
</dbReference>
<name>A0A380W9S2_AFIFE</name>
<dbReference type="OrthoDB" id="7274881at2"/>
<sequence length="116" mass="12665">MPTDLNRSTSTLIGSDRVQGTSVFDANCEKIGVIERVMIEKVSGRVSFTVLSFGGFLGIGDEHYPLPWPALKYNVELGGYQIMIPVEKLKAGPKYEAGTEWDWAAGTKSVGEYYGA</sequence>
<protein>
    <submittedName>
        <fullName evidence="2">PRC-barrel domain</fullName>
    </submittedName>
</protein>
<gene>
    <name evidence="2" type="ORF">NCTC12722_02930</name>
</gene>
<evidence type="ECO:0000313" key="2">
    <source>
        <dbReference type="EMBL" id="SUU85714.1"/>
    </source>
</evidence>